<proteinExistence type="predicted"/>
<dbReference type="EMBL" id="QASA01000003">
    <property type="protein sequence ID" value="RDC58695.1"/>
    <property type="molecule type" value="Genomic_DNA"/>
</dbReference>
<dbReference type="Proteomes" id="UP000253919">
    <property type="component" value="Unassembled WGS sequence"/>
</dbReference>
<dbReference type="RefSeq" id="WP_115375893.1">
    <property type="nucleotide sequence ID" value="NZ_QASA01000003.1"/>
</dbReference>
<dbReference type="AlphaFoldDB" id="A0A369Q5B8"/>
<name>A0A369Q5B8_9BACT</name>
<keyword evidence="2" id="KW-1185">Reference proteome</keyword>
<evidence type="ECO:0000313" key="1">
    <source>
        <dbReference type="EMBL" id="RDC58695.1"/>
    </source>
</evidence>
<gene>
    <name evidence="1" type="ORF">AHMF7616_05329</name>
</gene>
<comment type="caution">
    <text evidence="1">The sequence shown here is derived from an EMBL/GenBank/DDBJ whole genome shotgun (WGS) entry which is preliminary data.</text>
</comment>
<evidence type="ECO:0000313" key="2">
    <source>
        <dbReference type="Proteomes" id="UP000253919"/>
    </source>
</evidence>
<organism evidence="1 2">
    <name type="scientific">Adhaeribacter pallidiroseus</name>
    <dbReference type="NCBI Taxonomy" id="2072847"/>
    <lineage>
        <taxon>Bacteria</taxon>
        <taxon>Pseudomonadati</taxon>
        <taxon>Bacteroidota</taxon>
        <taxon>Cytophagia</taxon>
        <taxon>Cytophagales</taxon>
        <taxon>Hymenobacteraceae</taxon>
        <taxon>Adhaeribacter</taxon>
    </lineage>
</organism>
<dbReference type="OrthoDB" id="853359at2"/>
<accession>A0A369Q5B8</accession>
<sequence length="82" mass="9872">MTLYDFNRGSQEERLAWTWQHGAYLSYRFHLGHRIALYHLSEFFIEVYYQVQGNEVDYVRGFQSLELLAPYLAKIKLPDVIR</sequence>
<protein>
    <submittedName>
        <fullName evidence="1">Uncharacterized protein</fullName>
    </submittedName>
</protein>
<reference evidence="1 2" key="1">
    <citation type="submission" date="2018-04" db="EMBL/GenBank/DDBJ databases">
        <title>Adhaeribacter sp. HMF7616 genome sequencing and assembly.</title>
        <authorList>
            <person name="Kang H."/>
            <person name="Kang J."/>
            <person name="Cha I."/>
            <person name="Kim H."/>
            <person name="Joh K."/>
        </authorList>
    </citation>
    <scope>NUCLEOTIDE SEQUENCE [LARGE SCALE GENOMIC DNA]</scope>
    <source>
        <strain evidence="1 2">HMF7616</strain>
    </source>
</reference>